<dbReference type="InterPro" id="IPR018062">
    <property type="entry name" value="HTH_AraC-typ_CS"/>
</dbReference>
<dbReference type="GO" id="GO:0003700">
    <property type="term" value="F:DNA-binding transcription factor activity"/>
    <property type="evidence" value="ECO:0007669"/>
    <property type="project" value="InterPro"/>
</dbReference>
<keyword evidence="2" id="KW-0238">DNA-binding</keyword>
<evidence type="ECO:0000313" key="5">
    <source>
        <dbReference type="EMBL" id="MDQ8934138.1"/>
    </source>
</evidence>
<feature type="domain" description="HTH araC/xylS-type" evidence="4">
    <location>
        <begin position="169"/>
        <end position="251"/>
    </location>
</feature>
<dbReference type="PANTHER" id="PTHR11019">
    <property type="entry name" value="HTH-TYPE TRANSCRIPTIONAL REGULATOR NIMR"/>
    <property type="match status" value="1"/>
</dbReference>
<accession>A0AAW8J422</accession>
<evidence type="ECO:0000256" key="2">
    <source>
        <dbReference type="ARBA" id="ARBA00023125"/>
    </source>
</evidence>
<evidence type="ECO:0000256" key="1">
    <source>
        <dbReference type="ARBA" id="ARBA00023015"/>
    </source>
</evidence>
<dbReference type="RefSeq" id="WP_308980659.1">
    <property type="nucleotide sequence ID" value="NZ_JAVIDL010000001.1"/>
</dbReference>
<dbReference type="SUPFAM" id="SSF51182">
    <property type="entry name" value="RmlC-like cupins"/>
    <property type="match status" value="1"/>
</dbReference>
<proteinExistence type="predicted"/>
<dbReference type="InterPro" id="IPR009057">
    <property type="entry name" value="Homeodomain-like_sf"/>
</dbReference>
<reference evidence="5" key="1">
    <citation type="submission" date="2023-08" db="EMBL/GenBank/DDBJ databases">
        <title>Emergence of clinically-relevant ST2 carbapenem-resistant Acinetobacter baumannii strains in hospital sewages in Zhejiang, East of China.</title>
        <authorList>
            <person name="Kaichao C."/>
            <person name="Zhang R."/>
        </authorList>
    </citation>
    <scope>NUCLEOTIDE SEQUENCE</scope>
    <source>
        <strain evidence="5">M-RB-37</strain>
    </source>
</reference>
<evidence type="ECO:0000313" key="6">
    <source>
        <dbReference type="Proteomes" id="UP001243844"/>
    </source>
</evidence>
<evidence type="ECO:0000256" key="3">
    <source>
        <dbReference type="ARBA" id="ARBA00023163"/>
    </source>
</evidence>
<evidence type="ECO:0000259" key="4">
    <source>
        <dbReference type="PROSITE" id="PS01124"/>
    </source>
</evidence>
<dbReference type="PROSITE" id="PS01124">
    <property type="entry name" value="HTH_ARAC_FAMILY_2"/>
    <property type="match status" value="1"/>
</dbReference>
<keyword evidence="3" id="KW-0804">Transcription</keyword>
<gene>
    <name evidence="5" type="ORF">RFH47_00045</name>
</gene>
<dbReference type="AlphaFoldDB" id="A0AAW8J422"/>
<dbReference type="EMBL" id="JAVIDL010000001">
    <property type="protein sequence ID" value="MDQ8934138.1"/>
    <property type="molecule type" value="Genomic_DNA"/>
</dbReference>
<dbReference type="Gene3D" id="1.10.10.60">
    <property type="entry name" value="Homeodomain-like"/>
    <property type="match status" value="1"/>
</dbReference>
<name>A0AAW8J422_9GAMM</name>
<protein>
    <submittedName>
        <fullName evidence="5">AraC family transcriptional regulator</fullName>
    </submittedName>
</protein>
<dbReference type="Proteomes" id="UP001243844">
    <property type="component" value="Unassembled WGS sequence"/>
</dbReference>
<dbReference type="InterPro" id="IPR020449">
    <property type="entry name" value="Tscrpt_reg_AraC-type_HTH"/>
</dbReference>
<organism evidence="5 6">
    <name type="scientific">Acinetobacter rudis</name>
    <dbReference type="NCBI Taxonomy" id="632955"/>
    <lineage>
        <taxon>Bacteria</taxon>
        <taxon>Pseudomonadati</taxon>
        <taxon>Pseudomonadota</taxon>
        <taxon>Gammaproteobacteria</taxon>
        <taxon>Moraxellales</taxon>
        <taxon>Moraxellaceae</taxon>
        <taxon>Acinetobacter</taxon>
    </lineage>
</organism>
<dbReference type="InterPro" id="IPR011051">
    <property type="entry name" value="RmlC_Cupin_sf"/>
</dbReference>
<comment type="caution">
    <text evidence="5">The sequence shown here is derived from an EMBL/GenBank/DDBJ whole genome shotgun (WGS) entry which is preliminary data.</text>
</comment>
<dbReference type="Pfam" id="PF12833">
    <property type="entry name" value="HTH_18"/>
    <property type="match status" value="1"/>
</dbReference>
<dbReference type="PROSITE" id="PS00041">
    <property type="entry name" value="HTH_ARAC_FAMILY_1"/>
    <property type="match status" value="1"/>
</dbReference>
<dbReference type="InterPro" id="IPR018060">
    <property type="entry name" value="HTH_AraC"/>
</dbReference>
<dbReference type="SUPFAM" id="SSF46689">
    <property type="entry name" value="Homeodomain-like"/>
    <property type="match status" value="1"/>
</dbReference>
<dbReference type="GO" id="GO:0043565">
    <property type="term" value="F:sequence-specific DNA binding"/>
    <property type="evidence" value="ECO:0007669"/>
    <property type="project" value="InterPro"/>
</dbReference>
<dbReference type="PRINTS" id="PR00032">
    <property type="entry name" value="HTHARAC"/>
</dbReference>
<dbReference type="SMART" id="SM00342">
    <property type="entry name" value="HTH_ARAC"/>
    <property type="match status" value="1"/>
</dbReference>
<sequence length="260" mass="30242">MPKRLSTLIEIDEFHYQKDEIVTAHAGIWGDFNFSFNGLLEYLIEGKRFLSPPNYGIWIPPQTTHCSTALAELPTHYICIRIHPDLCHLLPATCSTLSILPFFRQTVAELLRLKQQQQEFTNYQDHLLQILLDQLQFAPAHQQYLPQSDHPQLLPVLRALSDPEKFTKSLQQILTEFPLSERHILRLSQQQLQLSLSEWRNRVKIVFSIHQLQQGVAIKRIAYQLGFQHSSSFIDFFKRRTGQTPSQLRESQQTVSLNSN</sequence>
<keyword evidence="1" id="KW-0805">Transcription regulation</keyword>
<dbReference type="PANTHER" id="PTHR11019:SF190">
    <property type="entry name" value="ARAC-FAMILY REGULATORY PROTEIN"/>
    <property type="match status" value="1"/>
</dbReference>